<dbReference type="Pfam" id="PF04095">
    <property type="entry name" value="NAPRTase"/>
    <property type="match status" value="1"/>
</dbReference>
<evidence type="ECO:0000259" key="11">
    <source>
        <dbReference type="Pfam" id="PF17767"/>
    </source>
</evidence>
<evidence type="ECO:0000256" key="1">
    <source>
        <dbReference type="ARBA" id="ARBA00004952"/>
    </source>
</evidence>
<dbReference type="NCBIfam" id="TIGR01513">
    <property type="entry name" value="NAPRTase_put"/>
    <property type="match status" value="1"/>
</dbReference>
<comment type="function">
    <text evidence="9">Catalyzes the first step in the biosynthesis of NAD from nicotinic acid, the ATP-dependent synthesis of beta-nicotinate D-ribonucleotide from nicotinate and 5-phospho-D-ribose 1-phosphate.</text>
</comment>
<evidence type="ECO:0000256" key="8">
    <source>
        <dbReference type="ARBA" id="ARBA00048668"/>
    </source>
</evidence>
<keyword evidence="7 9" id="KW-0808">Transferase</keyword>
<dbReference type="InterPro" id="IPR007229">
    <property type="entry name" value="Nic_PRibTrfase-Fam"/>
</dbReference>
<dbReference type="SUPFAM" id="SSF51690">
    <property type="entry name" value="Nicotinate/Quinolinate PRTase C-terminal domain-like"/>
    <property type="match status" value="1"/>
</dbReference>
<evidence type="ECO:0000259" key="12">
    <source>
        <dbReference type="Pfam" id="PF17956"/>
    </source>
</evidence>
<keyword evidence="4" id="KW-0597">Phosphoprotein</keyword>
<dbReference type="Pfam" id="PF17956">
    <property type="entry name" value="NAPRTase_C"/>
    <property type="match status" value="1"/>
</dbReference>
<reference evidence="13 14" key="1">
    <citation type="journal article" date="2016" name="Microbiol. Immunol.">
        <title>Complete genome sequence of Streptococcus troglodytae TKU31 isolated from the oral cavity of a chimpanzee (Pan troglodytes).</title>
        <authorList>
            <person name="Okamoto M."/>
            <person name="Naito M."/>
            <person name="Miyanohara M."/>
            <person name="Imai S."/>
            <person name="Nomura Y."/>
            <person name="Saito W."/>
            <person name="Momoi Y."/>
            <person name="Takada K."/>
            <person name="Miyabe-Nishiwaki T."/>
            <person name="Tomonaga M."/>
            <person name="Hanada N."/>
        </authorList>
    </citation>
    <scope>NUCLEOTIDE SEQUENCE [LARGE SCALE GENOMIC DNA]</scope>
    <source>
        <strain evidence="14">TKU 31</strain>
    </source>
</reference>
<evidence type="ECO:0000256" key="9">
    <source>
        <dbReference type="RuleBase" id="RU365100"/>
    </source>
</evidence>
<evidence type="ECO:0000259" key="10">
    <source>
        <dbReference type="Pfam" id="PF04095"/>
    </source>
</evidence>
<dbReference type="InterPro" id="IPR040727">
    <property type="entry name" value="NAPRTase_N"/>
</dbReference>
<protein>
    <recommendedName>
        <fullName evidence="3 9">Nicotinate phosphoribosyltransferase</fullName>
        <ecNumber evidence="3 9">6.3.4.21</ecNumber>
    </recommendedName>
</protein>
<dbReference type="EMBL" id="AP014612">
    <property type="protein sequence ID" value="BAQ24913.1"/>
    <property type="molecule type" value="Genomic_DNA"/>
</dbReference>
<keyword evidence="6 9" id="KW-0662">Pyridine nucleotide biosynthesis</keyword>
<dbReference type="InterPro" id="IPR006405">
    <property type="entry name" value="Nic_PRibTrfase_pncB"/>
</dbReference>
<comment type="pathway">
    <text evidence="1 9">Cofactor biosynthesis; NAD(+) biosynthesis; nicotinate D-ribonucleotide from nicotinate: step 1/1.</text>
</comment>
<proteinExistence type="inferred from homology"/>
<dbReference type="SUPFAM" id="SSF54675">
    <property type="entry name" value="Nicotinate/Quinolinate PRTase N-terminal domain-like"/>
    <property type="match status" value="1"/>
</dbReference>
<dbReference type="InterPro" id="IPR041525">
    <property type="entry name" value="N/Namide_PRibTrfase"/>
</dbReference>
<dbReference type="Pfam" id="PF17767">
    <property type="entry name" value="NAPRTase_N"/>
    <property type="match status" value="1"/>
</dbReference>
<feature type="domain" description="Nicotinate/nicotinamide phosphoribosyltransferase" evidence="10">
    <location>
        <begin position="154"/>
        <end position="333"/>
    </location>
</feature>
<feature type="domain" description="Nicotinate phosphoribosyltransferase N-terminal" evidence="11">
    <location>
        <begin position="9"/>
        <end position="132"/>
    </location>
</feature>
<sequence length="486" mass="55072">MYKDDSLTLHTDLYQINMMQVYFNQGIYNKRAVFEVFFRKEPFANGYAVFAGLERMIAYLQELRFSETDIAYLEKLGYPADFIAYLKEFKLELSVKSAKEGDLVFANEPIVQIEGPLAQCQLVETAILNIVNFQTLIATKAARIRSVIEDEPLLEFGTRRAQEMDAAIWGTRAAVIGGANATSNVRAGKLFSIPVSGTHAHALVQAYGNDYDAFMAYAGTHKDCVFLVDTYDTLRLGVPAAIRVANELGDKINFLGVRIDSGDMAYLSKKVRKLLDEAGYPHAKIYASNDLDENTILNLKMQKAKIDIWGVGTKLITAYDQPALGAVYKIVSIEDDNGVMRDTIKLSNNAEKVSTPGKKQVWRITSRAKGKSEGDYITFTDTDVNTLDEIDMFHPTYTYINKKVRDFDAVPLLVDIFDQGKLVYTQPSLSDIQDYARREFDKLWDEYKRVLNPQDYPVDLARDVWQNKMDLIDRIRKEAYEKGDVK</sequence>
<dbReference type="NCBIfam" id="NF009131">
    <property type="entry name" value="PRK12484.1"/>
    <property type="match status" value="1"/>
</dbReference>
<keyword evidence="5 9" id="KW-0436">Ligase</keyword>
<dbReference type="EC" id="6.3.4.21" evidence="3 9"/>
<feature type="domain" description="Nicotinate phosphoribosyltransferase C-terminal" evidence="12">
    <location>
        <begin position="358"/>
        <end position="467"/>
    </location>
</feature>
<dbReference type="NCBIfam" id="NF006697">
    <property type="entry name" value="PRK09243.1-4"/>
    <property type="match status" value="1"/>
</dbReference>
<accession>A0A1L7LL29</accession>
<dbReference type="GO" id="GO:0005829">
    <property type="term" value="C:cytosol"/>
    <property type="evidence" value="ECO:0007669"/>
    <property type="project" value="TreeGrafter"/>
</dbReference>
<dbReference type="PANTHER" id="PTHR11098:SF1">
    <property type="entry name" value="NICOTINATE PHOSPHORIBOSYLTRANSFERASE"/>
    <property type="match status" value="1"/>
</dbReference>
<evidence type="ECO:0000256" key="3">
    <source>
        <dbReference type="ARBA" id="ARBA00013236"/>
    </source>
</evidence>
<dbReference type="CDD" id="cd01570">
    <property type="entry name" value="NAPRTase_A"/>
    <property type="match status" value="1"/>
</dbReference>
<dbReference type="Gene3D" id="3.20.140.10">
    <property type="entry name" value="nicotinate phosphoribosyltransferase"/>
    <property type="match status" value="1"/>
</dbReference>
<dbReference type="InterPro" id="IPR036068">
    <property type="entry name" value="Nicotinate_pribotase-like_C"/>
</dbReference>
<evidence type="ECO:0000313" key="14">
    <source>
        <dbReference type="Proteomes" id="UP000217758"/>
    </source>
</evidence>
<comment type="catalytic activity">
    <reaction evidence="8 9">
        <text>5-phospho-alpha-D-ribose 1-diphosphate + nicotinate + ATP + H2O = nicotinate beta-D-ribonucleotide + ADP + phosphate + diphosphate</text>
        <dbReference type="Rhea" id="RHEA:36163"/>
        <dbReference type="ChEBI" id="CHEBI:15377"/>
        <dbReference type="ChEBI" id="CHEBI:30616"/>
        <dbReference type="ChEBI" id="CHEBI:32544"/>
        <dbReference type="ChEBI" id="CHEBI:33019"/>
        <dbReference type="ChEBI" id="CHEBI:43474"/>
        <dbReference type="ChEBI" id="CHEBI:57502"/>
        <dbReference type="ChEBI" id="CHEBI:58017"/>
        <dbReference type="ChEBI" id="CHEBI:456216"/>
        <dbReference type="EC" id="6.3.4.21"/>
    </reaction>
</comment>
<evidence type="ECO:0000256" key="2">
    <source>
        <dbReference type="ARBA" id="ARBA00010897"/>
    </source>
</evidence>
<dbReference type="InterPro" id="IPR013785">
    <property type="entry name" value="Aldolase_TIM"/>
</dbReference>
<evidence type="ECO:0000256" key="5">
    <source>
        <dbReference type="ARBA" id="ARBA00022598"/>
    </source>
</evidence>
<dbReference type="KEGG" id="strg:SRT_16520"/>
<dbReference type="NCBIfam" id="NF006694">
    <property type="entry name" value="PRK09243.1-1"/>
    <property type="match status" value="1"/>
</dbReference>
<comment type="similarity">
    <text evidence="2 9">Belongs to the NAPRTase family.</text>
</comment>
<evidence type="ECO:0000256" key="6">
    <source>
        <dbReference type="ARBA" id="ARBA00022642"/>
    </source>
</evidence>
<dbReference type="PANTHER" id="PTHR11098">
    <property type="entry name" value="NICOTINATE PHOSPHORIBOSYLTRANSFERASE"/>
    <property type="match status" value="1"/>
</dbReference>
<dbReference type="GO" id="GO:0047280">
    <property type="term" value="F:nicotinamide phosphoribosyltransferase activity"/>
    <property type="evidence" value="ECO:0007669"/>
    <property type="project" value="UniProtKB-ARBA"/>
</dbReference>
<keyword evidence="14" id="KW-1185">Reference proteome</keyword>
<evidence type="ECO:0000313" key="13">
    <source>
        <dbReference type="EMBL" id="BAQ24913.1"/>
    </source>
</evidence>
<dbReference type="PIRSF" id="PIRSF000484">
    <property type="entry name" value="NAPRT"/>
    <property type="match status" value="1"/>
</dbReference>
<evidence type="ECO:0000256" key="7">
    <source>
        <dbReference type="ARBA" id="ARBA00022679"/>
    </source>
</evidence>
<dbReference type="RefSeq" id="WP_128833706.1">
    <property type="nucleotide sequence ID" value="NZ_AP014612.1"/>
</dbReference>
<dbReference type="UniPathway" id="UPA00253">
    <property type="reaction ID" value="UER00457"/>
</dbReference>
<dbReference type="Gene3D" id="3.20.20.70">
    <property type="entry name" value="Aldolase class I"/>
    <property type="match status" value="1"/>
</dbReference>
<dbReference type="NCBIfam" id="NF006695">
    <property type="entry name" value="PRK09243.1-2"/>
    <property type="match status" value="1"/>
</dbReference>
<name>A0A1L7LL29_9STRE</name>
<dbReference type="Proteomes" id="UP000217758">
    <property type="component" value="Chromosome"/>
</dbReference>
<keyword evidence="13" id="KW-0328">Glycosyltransferase</keyword>
<organism evidence="13 14">
    <name type="scientific">Streptococcus troglodytae</name>
    <dbReference type="NCBI Taxonomy" id="1111760"/>
    <lineage>
        <taxon>Bacteria</taxon>
        <taxon>Bacillati</taxon>
        <taxon>Bacillota</taxon>
        <taxon>Bacilli</taxon>
        <taxon>Lactobacillales</taxon>
        <taxon>Streptococcaceae</taxon>
        <taxon>Streptococcus</taxon>
    </lineage>
</organism>
<evidence type="ECO:0000256" key="4">
    <source>
        <dbReference type="ARBA" id="ARBA00022553"/>
    </source>
</evidence>
<dbReference type="InterPro" id="IPR041619">
    <property type="entry name" value="NAPRTase_C"/>
</dbReference>
<gene>
    <name evidence="13" type="ORF">SRT_16520</name>
</gene>
<dbReference type="AlphaFoldDB" id="A0A1L7LL29"/>
<comment type="PTM">
    <text evidence="9">Transiently phosphorylated on a His residue during the reaction cycle. Phosphorylation strongly increases the affinity for substrates and increases the rate of nicotinate D-ribonucleotide production. Dephosphorylation regenerates the low-affinity form of the enzyme, leading to product release.</text>
</comment>
<dbReference type="GO" id="GO:0004516">
    <property type="term" value="F:nicotinate phosphoribosyltransferase activity"/>
    <property type="evidence" value="ECO:0007669"/>
    <property type="project" value="UniProtKB-UniRule"/>
</dbReference>
<dbReference type="FunFam" id="3.20.20.70:FF:000076">
    <property type="entry name" value="Nicotinate phosphoribosyltransferase"/>
    <property type="match status" value="1"/>
</dbReference>
<dbReference type="GO" id="GO:0034355">
    <property type="term" value="P:NAD+ biosynthetic process via the salvage pathway"/>
    <property type="evidence" value="ECO:0007669"/>
    <property type="project" value="TreeGrafter"/>
</dbReference>